<dbReference type="SUPFAM" id="SSF56112">
    <property type="entry name" value="Protein kinase-like (PK-like)"/>
    <property type="match status" value="1"/>
</dbReference>
<dbReference type="Proteomes" id="UP000036756">
    <property type="component" value="Unassembled WGS sequence"/>
</dbReference>
<dbReference type="PANTHER" id="PTHR39179:SF1">
    <property type="entry name" value="SPORE COAT PROTEIN I"/>
    <property type="match status" value="1"/>
</dbReference>
<keyword evidence="2" id="KW-0167">Capsid protein</keyword>
<proteinExistence type="predicted"/>
<dbReference type="NCBIfam" id="TIGR02906">
    <property type="entry name" value="spore_CotS"/>
    <property type="match status" value="1"/>
</dbReference>
<dbReference type="PANTHER" id="PTHR39179">
    <property type="entry name" value="SPORE COAT PROTEIN I"/>
    <property type="match status" value="1"/>
</dbReference>
<evidence type="ECO:0000313" key="3">
    <source>
        <dbReference type="Proteomes" id="UP000036756"/>
    </source>
</evidence>
<accession>A0A0J8DF82</accession>
<organism evidence="2 3">
    <name type="scientific">Clostridium cylindrosporum DSM 605</name>
    <dbReference type="NCBI Taxonomy" id="1121307"/>
    <lineage>
        <taxon>Bacteria</taxon>
        <taxon>Bacillati</taxon>
        <taxon>Bacillota</taxon>
        <taxon>Clostridia</taxon>
        <taxon>Eubacteriales</taxon>
        <taxon>Clostridiaceae</taxon>
        <taxon>Clostridium</taxon>
    </lineage>
</organism>
<dbReference type="Gene3D" id="3.30.200.20">
    <property type="entry name" value="Phosphorylase Kinase, domain 1"/>
    <property type="match status" value="1"/>
</dbReference>
<dbReference type="Gene3D" id="3.90.1200.10">
    <property type="match status" value="1"/>
</dbReference>
<name>A0A0J8DF82_CLOCY</name>
<protein>
    <submittedName>
        <fullName evidence="2">Spore coat protein, CotS family</fullName>
    </submittedName>
</protein>
<keyword evidence="3" id="KW-1185">Reference proteome</keyword>
<evidence type="ECO:0000259" key="1">
    <source>
        <dbReference type="Pfam" id="PF01636"/>
    </source>
</evidence>
<dbReference type="OrthoDB" id="9771902at2"/>
<feature type="domain" description="Aminoglycoside phosphotransferase" evidence="1">
    <location>
        <begin position="178"/>
        <end position="242"/>
    </location>
</feature>
<dbReference type="Pfam" id="PF01636">
    <property type="entry name" value="APH"/>
    <property type="match status" value="1"/>
</dbReference>
<sequence>MENVKLILEESYDIKILEIEKIKNVYKLNTTEGLKCFKVSRYKEYLVEFILNSIEHVKSRGYGGVLEPILSKSGDRYIQFEKGYGYLCEWIPSREADYKNPVDLKLCVKSLSKFHLSSWDFDPSKAAVGRRYYGKWITKFSKRLKEMHEFKRIAECRLNQSDFDKMYIEGFNSHLERAEKSIKALKSGDYRDTMERHRVFSGLCHHDTANHNFLIDDELSVYLIDFDYCITDSHLHDLASIAIRNLKYGNWSLDTLSFIISAYRENIEVTSQEMSIIKDFIEFPQDYWQVGLQYYIEHQPWDEEFFNKKLSKSLEDSSLKYKFLDEAHKDFINV</sequence>
<gene>
    <name evidence="2" type="ORF">CLCY_5c00720</name>
</gene>
<dbReference type="InterPro" id="IPR002575">
    <property type="entry name" value="Aminoglycoside_PTrfase"/>
</dbReference>
<evidence type="ECO:0000313" key="2">
    <source>
        <dbReference type="EMBL" id="KMT22833.1"/>
    </source>
</evidence>
<dbReference type="STRING" id="1121307.CLCY_5c00720"/>
<dbReference type="EMBL" id="LFVU01000004">
    <property type="protein sequence ID" value="KMT22833.1"/>
    <property type="molecule type" value="Genomic_DNA"/>
</dbReference>
<keyword evidence="2" id="KW-0946">Virion</keyword>
<dbReference type="InterPro" id="IPR011009">
    <property type="entry name" value="Kinase-like_dom_sf"/>
</dbReference>
<dbReference type="AlphaFoldDB" id="A0A0J8DF82"/>
<dbReference type="InterPro" id="IPR047175">
    <property type="entry name" value="CotS-like"/>
</dbReference>
<comment type="caution">
    <text evidence="2">The sequence shown here is derived from an EMBL/GenBank/DDBJ whole genome shotgun (WGS) entry which is preliminary data.</text>
</comment>
<dbReference type="GO" id="GO:0042601">
    <property type="term" value="C:endospore-forming forespore"/>
    <property type="evidence" value="ECO:0007669"/>
    <property type="project" value="TreeGrafter"/>
</dbReference>
<dbReference type="RefSeq" id="WP_048569567.1">
    <property type="nucleotide sequence ID" value="NZ_LFVU01000004.1"/>
</dbReference>
<reference evidence="2 3" key="1">
    <citation type="submission" date="2015-06" db="EMBL/GenBank/DDBJ databases">
        <title>Draft genome sequence of the purine-degrading Clostridium cylindrosporum HC-1 (DSM 605).</title>
        <authorList>
            <person name="Poehlein A."/>
            <person name="Schiel-Bengelsdorf B."/>
            <person name="Bengelsdorf F."/>
            <person name="Daniel R."/>
            <person name="Duerre P."/>
        </authorList>
    </citation>
    <scope>NUCLEOTIDE SEQUENCE [LARGE SCALE GENOMIC DNA]</scope>
    <source>
        <strain evidence="2 3">DSM 605</strain>
    </source>
</reference>
<dbReference type="InterPro" id="IPR014255">
    <property type="entry name" value="Spore_coat_CotS"/>
</dbReference>
<dbReference type="PATRIC" id="fig|1121307.3.peg.2005"/>